<comment type="caution">
    <text evidence="1">The sequence shown here is derived from an EMBL/GenBank/DDBJ whole genome shotgun (WGS) entry which is preliminary data.</text>
</comment>
<gene>
    <name evidence="1" type="ORF">LTR37_015746</name>
</gene>
<evidence type="ECO:0000313" key="2">
    <source>
        <dbReference type="Proteomes" id="UP001281147"/>
    </source>
</evidence>
<name>A0ACC3MQL6_9PEZI</name>
<proteinExistence type="predicted"/>
<dbReference type="Proteomes" id="UP001281147">
    <property type="component" value="Unassembled WGS sequence"/>
</dbReference>
<keyword evidence="2" id="KW-1185">Reference proteome</keyword>
<sequence length="418" mass="47780">MARTKRDVQEPTRRSERLLSAKAAGKAREETNAKVTKAKRFRRPRQRKTCRLLALPGELRNKIWRYTFVEPVKIEVYMSGPGEPALIRNCKSVRNETRAIYYHENDFTLQVRDFNGAAFLPFARQYLPWPRASKIFFRMTGVPNWDNLVAWLKTADNSIGMIPNMDDPIDSMEHIVGGAMKIVDAMKYLPWQYKEEALQGFYHGLKGTCSRWTQNNIPQTTQSELAMDPNLNIIAHKSNEAAIEVVQDQRENNLVERPANGVSWLWTRGLNACTAIAVFSKDAGALWHFQGYPPLNHNPPDARPGNRGSHWLNEWTDQIVWACKNDRRFQTTPTTPLEIFIVAGILPKQQDVPVLVQQVVIDRLHAELPLPISTLKYKAFSSEQPRPDTCATLEIRAIKGTRPVVYFNGRVQDGHPRA</sequence>
<reference evidence="1" key="1">
    <citation type="submission" date="2023-07" db="EMBL/GenBank/DDBJ databases">
        <title>Black Yeasts Isolated from many extreme environments.</title>
        <authorList>
            <person name="Coleine C."/>
            <person name="Stajich J.E."/>
            <person name="Selbmann L."/>
        </authorList>
    </citation>
    <scope>NUCLEOTIDE SEQUENCE</scope>
    <source>
        <strain evidence="1">CCFEE 5714</strain>
    </source>
</reference>
<evidence type="ECO:0000313" key="1">
    <source>
        <dbReference type="EMBL" id="KAK3700774.1"/>
    </source>
</evidence>
<protein>
    <submittedName>
        <fullName evidence="1">Uncharacterized protein</fullName>
    </submittedName>
</protein>
<accession>A0ACC3MQL6</accession>
<dbReference type="EMBL" id="JAUTXU010000180">
    <property type="protein sequence ID" value="KAK3700774.1"/>
    <property type="molecule type" value="Genomic_DNA"/>
</dbReference>
<organism evidence="1 2">
    <name type="scientific">Vermiconidia calcicola</name>
    <dbReference type="NCBI Taxonomy" id="1690605"/>
    <lineage>
        <taxon>Eukaryota</taxon>
        <taxon>Fungi</taxon>
        <taxon>Dikarya</taxon>
        <taxon>Ascomycota</taxon>
        <taxon>Pezizomycotina</taxon>
        <taxon>Dothideomycetes</taxon>
        <taxon>Dothideomycetidae</taxon>
        <taxon>Mycosphaerellales</taxon>
        <taxon>Extremaceae</taxon>
        <taxon>Vermiconidia</taxon>
    </lineage>
</organism>